<evidence type="ECO:0000313" key="2">
    <source>
        <dbReference type="EMBL" id="RHK50548.1"/>
    </source>
</evidence>
<gene>
    <name evidence="2" type="ORF">DW064_00475</name>
</gene>
<comment type="caution">
    <text evidence="2">The sequence shown here is derived from an EMBL/GenBank/DDBJ whole genome shotgun (WGS) entry which is preliminary data.</text>
</comment>
<keyword evidence="1" id="KW-0472">Membrane</keyword>
<organism evidence="2 3">
    <name type="scientific">Segatella copri</name>
    <dbReference type="NCBI Taxonomy" id="165179"/>
    <lineage>
        <taxon>Bacteria</taxon>
        <taxon>Pseudomonadati</taxon>
        <taxon>Bacteroidota</taxon>
        <taxon>Bacteroidia</taxon>
        <taxon>Bacteroidales</taxon>
        <taxon>Prevotellaceae</taxon>
        <taxon>Segatella</taxon>
    </lineage>
</organism>
<dbReference type="Proteomes" id="UP000284562">
    <property type="component" value="Unassembled WGS sequence"/>
</dbReference>
<name>A0AA92WKW7_9BACT</name>
<keyword evidence="1" id="KW-0812">Transmembrane</keyword>
<keyword evidence="1" id="KW-1133">Transmembrane helix</keyword>
<protein>
    <submittedName>
        <fullName evidence="2">Uncharacterized protein</fullName>
    </submittedName>
</protein>
<evidence type="ECO:0000256" key="1">
    <source>
        <dbReference type="SAM" id="Phobius"/>
    </source>
</evidence>
<dbReference type="EMBL" id="QRNN01000001">
    <property type="protein sequence ID" value="RHK50548.1"/>
    <property type="molecule type" value="Genomic_DNA"/>
</dbReference>
<feature type="transmembrane region" description="Helical" evidence="1">
    <location>
        <begin position="31"/>
        <end position="52"/>
    </location>
</feature>
<proteinExistence type="predicted"/>
<dbReference type="AlphaFoldDB" id="A0AA92WKW7"/>
<reference evidence="2 3" key="1">
    <citation type="submission" date="2018-08" db="EMBL/GenBank/DDBJ databases">
        <title>A genome reference for cultivated species of the human gut microbiota.</title>
        <authorList>
            <person name="Zou Y."/>
            <person name="Xue W."/>
            <person name="Luo G."/>
        </authorList>
    </citation>
    <scope>NUCLEOTIDE SEQUENCE [LARGE SCALE GENOMIC DNA]</scope>
    <source>
        <strain evidence="2 3">AF43-2</strain>
    </source>
</reference>
<evidence type="ECO:0000313" key="3">
    <source>
        <dbReference type="Proteomes" id="UP000284562"/>
    </source>
</evidence>
<accession>A0AA92WKW7</accession>
<sequence>MTVTDNDRIRLLIVIREEEVDDCNIMVISKLAYIIASACTMFCIVGTAHIHLLSTPVFLLFY</sequence>